<dbReference type="AlphaFoldDB" id="E1F971"/>
<evidence type="ECO:0000313" key="2">
    <source>
        <dbReference type="Proteomes" id="UP000008974"/>
    </source>
</evidence>
<sequence>MSNNLEETYNPITPKVRATCTQVSQIIASLPVNVQENMHLSITGLSHRVPYGRLPHERKAKSRLLANTSSLMLHDVPIWTSRSGSTLINIESCAATQPVSSLQLPFSIQMKMEVLSPGYHGGDDKGCTDFLVDMCYPMHALTDADVPICIVFVTVKDNTYHVVFVTAVGSLLLYVIPVGSRALSSKVVLGYNVTMCAMLKSILYFLSNGRLYSIELNSVRVIPPEQLCTPLQPQPQIQPHLVPHGAKVLTHISTDCTEVHAMSSTGTIYSGTCSGLVRVCSLEGTNIVSFVAISGKKVAYITLRSNMIAYLCTSHGDILATYNAVLQIQQTVDKQGALLLLRGLIILVYGDTAYSIVISPTADSVLLDAFSSRLLSSNIMGNTLTIMYSCGDKCFRLIARFPPSPKSQLKRASLQNCISMQSIEVKQIGITAQVPSDSFFFILTAHNSSFCCIYFSALCEQPTQIHKIEVEHCIFGNRCVEPSLCSLCRCRYSRNTELSVNFNPLSTNLNWYINVLTEAGKVLDYDRAVQIVKKGMDCDEIKTELINQYATSSLAPFLNSVMLDLAQLKVLTQTGCSFVALHVAILIVQRYGASTPWLTALVCQDTKMSRKHLRDLVSIFSLHLGFFGIPVLGNPMRRNVAFDSF</sequence>
<dbReference type="OrthoDB" id="10257148at2759"/>
<organism evidence="1 2">
    <name type="scientific">Giardia intestinalis (strain P15)</name>
    <name type="common">Giardia lamblia</name>
    <dbReference type="NCBI Taxonomy" id="658858"/>
    <lineage>
        <taxon>Eukaryota</taxon>
        <taxon>Metamonada</taxon>
        <taxon>Diplomonadida</taxon>
        <taxon>Hexamitidae</taxon>
        <taxon>Giardiinae</taxon>
        <taxon>Giardia</taxon>
    </lineage>
</organism>
<accession>E1F971</accession>
<evidence type="ECO:0000313" key="1">
    <source>
        <dbReference type="EMBL" id="EFO60992.1"/>
    </source>
</evidence>
<reference evidence="1 2" key="1">
    <citation type="journal article" date="2010" name="BMC Genomics">
        <title>Genome analysis and comparative genomics of a Giardia intestinalis assemblage E isolate.</title>
        <authorList>
            <person name="Jerlstrom-Hultqvist J."/>
            <person name="Franzen O."/>
            <person name="Ankarklev J."/>
            <person name="Xu F."/>
            <person name="Nohynkova E."/>
            <person name="Andersson J.O."/>
            <person name="Svard S.G."/>
            <person name="Andersson B."/>
        </authorList>
    </citation>
    <scope>NUCLEOTIDE SEQUENCE [LARGE SCALE GENOMIC DNA]</scope>
    <source>
        <strain evidence="1 2">P15</strain>
    </source>
</reference>
<proteinExistence type="predicted"/>
<protein>
    <submittedName>
        <fullName evidence="1">Uncharacterized protein</fullName>
    </submittedName>
</protein>
<name>E1F971_GIAIA</name>
<dbReference type="Proteomes" id="UP000008974">
    <property type="component" value="Unassembled WGS sequence"/>
</dbReference>
<dbReference type="OMA" id="HDVPIWT"/>
<gene>
    <name evidence="1" type="ORF">GLP15_3191</name>
</gene>
<dbReference type="EMBL" id="ACVC01000454">
    <property type="protein sequence ID" value="EFO60992.1"/>
    <property type="molecule type" value="Genomic_DNA"/>
</dbReference>
<dbReference type="VEuPathDB" id="GiardiaDB:GLP15_3191"/>
<comment type="caution">
    <text evidence="1">The sequence shown here is derived from an EMBL/GenBank/DDBJ whole genome shotgun (WGS) entry which is preliminary data.</text>
</comment>